<dbReference type="PROSITE" id="PS51257">
    <property type="entry name" value="PROKAR_LIPOPROTEIN"/>
    <property type="match status" value="1"/>
</dbReference>
<evidence type="ECO:0000256" key="4">
    <source>
        <dbReference type="ARBA" id="ARBA00022801"/>
    </source>
</evidence>
<dbReference type="InterPro" id="IPR050226">
    <property type="entry name" value="NagZ_Beta-hexosaminidase"/>
</dbReference>
<keyword evidence="4 8" id="KW-0378">Hydrolase</keyword>
<dbReference type="InterPro" id="IPR036962">
    <property type="entry name" value="Glyco_hydro_3_N_sf"/>
</dbReference>
<dbReference type="PANTHER" id="PTHR30480:SF13">
    <property type="entry name" value="BETA-HEXOSAMINIDASE"/>
    <property type="match status" value="1"/>
</dbReference>
<comment type="caution">
    <text evidence="8">The sequence shown here is derived from an EMBL/GenBank/DDBJ whole genome shotgun (WGS) entry which is preliminary data.</text>
</comment>
<dbReference type="InterPro" id="IPR001764">
    <property type="entry name" value="Glyco_hydro_3_N"/>
</dbReference>
<feature type="domain" description="Glycoside hydrolase family 3 N-terminal" evidence="7">
    <location>
        <begin position="137"/>
        <end position="461"/>
    </location>
</feature>
<dbReference type="Gene3D" id="3.20.20.300">
    <property type="entry name" value="Glycoside hydrolase, family 3, N-terminal domain"/>
    <property type="match status" value="1"/>
</dbReference>
<evidence type="ECO:0000256" key="3">
    <source>
        <dbReference type="ARBA" id="ARBA00012663"/>
    </source>
</evidence>
<dbReference type="InterPro" id="IPR019800">
    <property type="entry name" value="Glyco_hydro_3_AS"/>
</dbReference>
<protein>
    <recommendedName>
        <fullName evidence="3">beta-N-acetylhexosaminidase</fullName>
        <ecNumber evidence="3">3.2.1.52</ecNumber>
    </recommendedName>
</protein>
<evidence type="ECO:0000313" key="9">
    <source>
        <dbReference type="Proteomes" id="UP000824007"/>
    </source>
</evidence>
<dbReference type="GO" id="GO:0004563">
    <property type="term" value="F:beta-N-acetylhexosaminidase activity"/>
    <property type="evidence" value="ECO:0007669"/>
    <property type="project" value="UniProtKB-EC"/>
</dbReference>
<evidence type="ECO:0000259" key="7">
    <source>
        <dbReference type="Pfam" id="PF00933"/>
    </source>
</evidence>
<evidence type="ECO:0000256" key="2">
    <source>
        <dbReference type="ARBA" id="ARBA00005336"/>
    </source>
</evidence>
<dbReference type="GO" id="GO:0005975">
    <property type="term" value="P:carbohydrate metabolic process"/>
    <property type="evidence" value="ECO:0007669"/>
    <property type="project" value="InterPro"/>
</dbReference>
<organism evidence="8 9">
    <name type="scientific">Candidatus Eisenbergiella pullistercoris</name>
    <dbReference type="NCBI Taxonomy" id="2838555"/>
    <lineage>
        <taxon>Bacteria</taxon>
        <taxon>Bacillati</taxon>
        <taxon>Bacillota</taxon>
        <taxon>Clostridia</taxon>
        <taxon>Lachnospirales</taxon>
        <taxon>Lachnospiraceae</taxon>
        <taxon>Eisenbergiella</taxon>
    </lineage>
</organism>
<dbReference type="PANTHER" id="PTHR30480">
    <property type="entry name" value="BETA-HEXOSAMINIDASE-RELATED"/>
    <property type="match status" value="1"/>
</dbReference>
<evidence type="ECO:0000256" key="1">
    <source>
        <dbReference type="ARBA" id="ARBA00001231"/>
    </source>
</evidence>
<gene>
    <name evidence="8" type="ORF">H9831_13225</name>
</gene>
<dbReference type="GO" id="GO:0009254">
    <property type="term" value="P:peptidoglycan turnover"/>
    <property type="evidence" value="ECO:0007669"/>
    <property type="project" value="TreeGrafter"/>
</dbReference>
<comment type="similarity">
    <text evidence="2">Belongs to the glycosyl hydrolase 3 family.</text>
</comment>
<dbReference type="InterPro" id="IPR017853">
    <property type="entry name" value="GH"/>
</dbReference>
<dbReference type="EC" id="3.2.1.52" evidence="3"/>
<name>A0A9D1YRR0_9FIRM</name>
<evidence type="ECO:0000256" key="6">
    <source>
        <dbReference type="SAM" id="MobiDB-lite"/>
    </source>
</evidence>
<sequence>MDRREWRRRRRRRNQMIAYIGTGALLVVLVFGCVFAARCISGAAREGASGTGESEGAIPGQNLTETASSGNGFGDPGADDGSGNPETGENPGSPADGNADGDPNAEESLEDKVAAQVEALSLEEQIAAQVEAMSLEDKVAGLFIVTPEQLTGVGTAVQAGDSTREALQRYPVGGLVYFAKNIQSASQLKEMLENTASYSRYPLFLGVDEEGGQVARVADGLGLENVGPMAQIGASGDASQAYAAGARIGAYLKEYGFNLDFAPVADVLTNPDNTAIGDRSFGSDPGVVSEMVAAAVRGLKENGVSACVKHFPGHGNTAGDSHDGQVETDRTLEQMQTAEFLPFSAGIDAGADMVMAGHISAPGLTDGDRIPASMNETIITGILRGQLGYQGIVITDAMNMSAITQYYTADEAAVRALKAGADMILMPEDFVSAYEGVLEAVRSGVIDEARINDSLKRVYRVKYAGMTARTDSAEAAEEAG</sequence>
<dbReference type="Pfam" id="PF00933">
    <property type="entry name" value="Glyco_hydro_3"/>
    <property type="match status" value="1"/>
</dbReference>
<accession>A0A9D1YRR0</accession>
<comment type="catalytic activity">
    <reaction evidence="1">
        <text>Hydrolysis of terminal non-reducing N-acetyl-D-hexosamine residues in N-acetyl-beta-D-hexosaminides.</text>
        <dbReference type="EC" id="3.2.1.52"/>
    </reaction>
</comment>
<evidence type="ECO:0000313" key="8">
    <source>
        <dbReference type="EMBL" id="HIY61621.1"/>
    </source>
</evidence>
<dbReference type="SUPFAM" id="SSF51445">
    <property type="entry name" value="(Trans)glycosidases"/>
    <property type="match status" value="1"/>
</dbReference>
<reference evidence="8" key="2">
    <citation type="submission" date="2021-04" db="EMBL/GenBank/DDBJ databases">
        <authorList>
            <person name="Gilroy R."/>
        </authorList>
    </citation>
    <scope>NUCLEOTIDE SEQUENCE</scope>
    <source>
        <strain evidence="8">ChiSxjej3B15-24422</strain>
    </source>
</reference>
<feature type="compositionally biased region" description="Low complexity" evidence="6">
    <location>
        <begin position="45"/>
        <end position="57"/>
    </location>
</feature>
<dbReference type="PROSITE" id="PS00775">
    <property type="entry name" value="GLYCOSYL_HYDROL_F3"/>
    <property type="match status" value="1"/>
</dbReference>
<proteinExistence type="inferred from homology"/>
<reference evidence="8" key="1">
    <citation type="journal article" date="2021" name="PeerJ">
        <title>Extensive microbial diversity within the chicken gut microbiome revealed by metagenomics and culture.</title>
        <authorList>
            <person name="Gilroy R."/>
            <person name="Ravi A."/>
            <person name="Getino M."/>
            <person name="Pursley I."/>
            <person name="Horton D.L."/>
            <person name="Alikhan N.F."/>
            <person name="Baker D."/>
            <person name="Gharbi K."/>
            <person name="Hall N."/>
            <person name="Watson M."/>
            <person name="Adriaenssens E.M."/>
            <person name="Foster-Nyarko E."/>
            <person name="Jarju S."/>
            <person name="Secka A."/>
            <person name="Antonio M."/>
            <person name="Oren A."/>
            <person name="Chaudhuri R.R."/>
            <person name="La Ragione R."/>
            <person name="Hildebrand F."/>
            <person name="Pallen M.J."/>
        </authorList>
    </citation>
    <scope>NUCLEOTIDE SEQUENCE</scope>
    <source>
        <strain evidence="8">ChiSxjej3B15-24422</strain>
    </source>
</reference>
<feature type="compositionally biased region" description="Polar residues" evidence="6">
    <location>
        <begin position="61"/>
        <end position="70"/>
    </location>
</feature>
<dbReference type="Proteomes" id="UP000824007">
    <property type="component" value="Unassembled WGS sequence"/>
</dbReference>
<keyword evidence="5" id="KW-0326">Glycosidase</keyword>
<evidence type="ECO:0000256" key="5">
    <source>
        <dbReference type="ARBA" id="ARBA00023295"/>
    </source>
</evidence>
<feature type="region of interest" description="Disordered" evidence="6">
    <location>
        <begin position="45"/>
        <end position="109"/>
    </location>
</feature>
<dbReference type="EMBL" id="DXDD01000163">
    <property type="protein sequence ID" value="HIY61621.1"/>
    <property type="molecule type" value="Genomic_DNA"/>
</dbReference>
<dbReference type="AlphaFoldDB" id="A0A9D1YRR0"/>